<dbReference type="InterPro" id="IPR003439">
    <property type="entry name" value="ABC_transporter-like_ATP-bd"/>
</dbReference>
<dbReference type="PANTHER" id="PTHR48041">
    <property type="entry name" value="ABC TRANSPORTER G FAMILY MEMBER 28"/>
    <property type="match status" value="1"/>
</dbReference>
<dbReference type="Pfam" id="PF00005">
    <property type="entry name" value="ABC_tran"/>
    <property type="match status" value="1"/>
</dbReference>
<dbReference type="SMART" id="SM00382">
    <property type="entry name" value="AAA"/>
    <property type="match status" value="1"/>
</dbReference>
<dbReference type="PANTHER" id="PTHR48041:SF91">
    <property type="entry name" value="ABC TRANSPORTER G FAMILY MEMBER 28"/>
    <property type="match status" value="1"/>
</dbReference>
<keyword evidence="6" id="KW-0067">ATP-binding</keyword>
<keyword evidence="3" id="KW-0813">Transport</keyword>
<keyword evidence="5" id="KW-0547">Nucleotide-binding</keyword>
<dbReference type="AlphaFoldDB" id="A0A7R9Q1H4"/>
<dbReference type="PROSITE" id="PS00211">
    <property type="entry name" value="ABC_TRANSPORTER_1"/>
    <property type="match status" value="1"/>
</dbReference>
<evidence type="ECO:0000256" key="5">
    <source>
        <dbReference type="ARBA" id="ARBA00022741"/>
    </source>
</evidence>
<dbReference type="GO" id="GO:0042626">
    <property type="term" value="F:ATPase-coupled transmembrane transporter activity"/>
    <property type="evidence" value="ECO:0007669"/>
    <property type="project" value="TreeGrafter"/>
</dbReference>
<dbReference type="EMBL" id="CAJPIZ010005135">
    <property type="protein sequence ID" value="CAG2108309.1"/>
    <property type="molecule type" value="Genomic_DNA"/>
</dbReference>
<protein>
    <recommendedName>
        <fullName evidence="9">AAA+ ATPase domain-containing protein</fullName>
    </recommendedName>
</protein>
<dbReference type="SUPFAM" id="SSF52540">
    <property type="entry name" value="P-loop containing nucleoside triphosphate hydrolases"/>
    <property type="match status" value="1"/>
</dbReference>
<evidence type="ECO:0000256" key="2">
    <source>
        <dbReference type="ARBA" id="ARBA00005814"/>
    </source>
</evidence>
<evidence type="ECO:0000256" key="6">
    <source>
        <dbReference type="ARBA" id="ARBA00022840"/>
    </source>
</evidence>
<evidence type="ECO:0000313" key="11">
    <source>
        <dbReference type="Proteomes" id="UP000759131"/>
    </source>
</evidence>
<evidence type="ECO:0000256" key="7">
    <source>
        <dbReference type="ARBA" id="ARBA00022989"/>
    </source>
</evidence>
<keyword evidence="4" id="KW-0812">Transmembrane</keyword>
<comment type="similarity">
    <text evidence="2">Belongs to the ABC transporter superfamily. ABCG family. Eye pigment precursor importer (TC 3.A.1.204) subfamily.</text>
</comment>
<evidence type="ECO:0000256" key="4">
    <source>
        <dbReference type="ARBA" id="ARBA00022692"/>
    </source>
</evidence>
<dbReference type="GO" id="GO:0016020">
    <property type="term" value="C:membrane"/>
    <property type="evidence" value="ECO:0007669"/>
    <property type="project" value="UniProtKB-SubCell"/>
</dbReference>
<dbReference type="GO" id="GO:0005524">
    <property type="term" value="F:ATP binding"/>
    <property type="evidence" value="ECO:0007669"/>
    <property type="project" value="UniProtKB-KW"/>
</dbReference>
<evidence type="ECO:0000256" key="3">
    <source>
        <dbReference type="ARBA" id="ARBA00022448"/>
    </source>
</evidence>
<dbReference type="GO" id="GO:0016887">
    <property type="term" value="F:ATP hydrolysis activity"/>
    <property type="evidence" value="ECO:0007669"/>
    <property type="project" value="InterPro"/>
</dbReference>
<name>A0A7R9Q1H4_9ACAR</name>
<sequence>MKGFVEFGSLTALMGPSGAGKTSLLRALNGMNKTLITKKSEIYLNGEIKIRACFIAQDQREHIMAGITTRQAIIYASKLKNSDTNSNVNHESIADKLMSELCLNDISAINVEKCSSGQQKRIVIAMEMTAEIKPNLICVDEPTSGVDSYSALLMIKCFKRLSRKHNVSMIASIHQPNLEILMLFDMLYILAKEGVAVYSGPPRGLRSHLSECNIQCNENQIPIEVLIKLSANGSSDENVMIMSQKTNKIINKYIERIRTELDISSDGIIVYFKHFSVTEFLYLLSRAVTNFRRHEWRIILICHNGWYSVESYFMVKFLVNIIPILVTNICLSFIIDIYDRLDAMPAAIFMVITLASVAIQRICHSICICFPRHTASAAIMLVVLDTITNPNLIRVRGFSPVIKHLTNLSPIKAVFSYLQVYLYGRGRCPTGTHISSVLYRSQLMDKDLDKLWHN</sequence>
<proteinExistence type="inferred from homology"/>
<dbReference type="EMBL" id="OC859710">
    <property type="protein sequence ID" value="CAD7627879.1"/>
    <property type="molecule type" value="Genomic_DNA"/>
</dbReference>
<dbReference type="InterPro" id="IPR027417">
    <property type="entry name" value="P-loop_NTPase"/>
</dbReference>
<evidence type="ECO:0000256" key="8">
    <source>
        <dbReference type="ARBA" id="ARBA00023136"/>
    </source>
</evidence>
<dbReference type="Proteomes" id="UP000759131">
    <property type="component" value="Unassembled WGS sequence"/>
</dbReference>
<dbReference type="InterPro" id="IPR003593">
    <property type="entry name" value="AAA+_ATPase"/>
</dbReference>
<evidence type="ECO:0000259" key="9">
    <source>
        <dbReference type="SMART" id="SM00382"/>
    </source>
</evidence>
<dbReference type="OrthoDB" id="10042850at2759"/>
<dbReference type="Gene3D" id="3.40.50.300">
    <property type="entry name" value="P-loop containing nucleotide triphosphate hydrolases"/>
    <property type="match status" value="1"/>
</dbReference>
<dbReference type="InterPro" id="IPR050352">
    <property type="entry name" value="ABCG_transporters"/>
</dbReference>
<gene>
    <name evidence="10" type="ORF">OSB1V03_LOCUS8304</name>
</gene>
<dbReference type="InterPro" id="IPR017871">
    <property type="entry name" value="ABC_transporter-like_CS"/>
</dbReference>
<feature type="domain" description="AAA+ ATPase" evidence="9">
    <location>
        <begin position="7"/>
        <end position="193"/>
    </location>
</feature>
<comment type="subcellular location">
    <subcellularLocation>
        <location evidence="1">Membrane</location>
        <topology evidence="1">Multi-pass membrane protein</topology>
    </subcellularLocation>
</comment>
<keyword evidence="7" id="KW-1133">Transmembrane helix</keyword>
<evidence type="ECO:0000256" key="1">
    <source>
        <dbReference type="ARBA" id="ARBA00004141"/>
    </source>
</evidence>
<keyword evidence="8" id="KW-0472">Membrane</keyword>
<evidence type="ECO:0000313" key="10">
    <source>
        <dbReference type="EMBL" id="CAD7627879.1"/>
    </source>
</evidence>
<keyword evidence="11" id="KW-1185">Reference proteome</keyword>
<reference evidence="10" key="1">
    <citation type="submission" date="2020-11" db="EMBL/GenBank/DDBJ databases">
        <authorList>
            <person name="Tran Van P."/>
        </authorList>
    </citation>
    <scope>NUCLEOTIDE SEQUENCE</scope>
</reference>
<organism evidence="10">
    <name type="scientific">Medioppia subpectinata</name>
    <dbReference type="NCBI Taxonomy" id="1979941"/>
    <lineage>
        <taxon>Eukaryota</taxon>
        <taxon>Metazoa</taxon>
        <taxon>Ecdysozoa</taxon>
        <taxon>Arthropoda</taxon>
        <taxon>Chelicerata</taxon>
        <taxon>Arachnida</taxon>
        <taxon>Acari</taxon>
        <taxon>Acariformes</taxon>
        <taxon>Sarcoptiformes</taxon>
        <taxon>Oribatida</taxon>
        <taxon>Brachypylina</taxon>
        <taxon>Oppioidea</taxon>
        <taxon>Oppiidae</taxon>
        <taxon>Medioppia</taxon>
    </lineage>
</organism>
<accession>A0A7R9Q1H4</accession>